<feature type="binding site" evidence="11">
    <location>
        <position position="110"/>
    </location>
    <ligand>
        <name>sn-glycerol 3-phosphate</name>
        <dbReference type="ChEBI" id="CHEBI:57597"/>
    </ligand>
</feature>
<dbReference type="RefSeq" id="WP_123352095.1">
    <property type="nucleotide sequence ID" value="NZ_CP027432.2"/>
</dbReference>
<reference evidence="17" key="3">
    <citation type="submission" date="2019-06" db="EMBL/GenBank/DDBJ databases">
        <title>A comparative analysis of the Nautiliaceae.</title>
        <authorList>
            <person name="Grosche A."/>
            <person name="Smedile F."/>
            <person name="Vetriani C."/>
        </authorList>
    </citation>
    <scope>NUCLEOTIDE SEQUENCE</scope>
    <source>
        <strain evidence="17">TB6</strain>
    </source>
</reference>
<dbReference type="EMBL" id="RJVK01000001">
    <property type="protein sequence ID" value="ROR41202.1"/>
    <property type="molecule type" value="Genomic_DNA"/>
</dbReference>
<dbReference type="PANTHER" id="PTHR11728">
    <property type="entry name" value="GLYCEROL-3-PHOSPHATE DEHYDROGENASE"/>
    <property type="match status" value="1"/>
</dbReference>
<feature type="domain" description="Glycerol-3-phosphate dehydrogenase NAD-dependent C-terminal" evidence="16">
    <location>
        <begin position="151"/>
        <end position="289"/>
    </location>
</feature>
<feature type="binding site" evidence="14">
    <location>
        <position position="112"/>
    </location>
    <ligand>
        <name>NAD(+)</name>
        <dbReference type="ChEBI" id="CHEBI:57540"/>
    </ligand>
</feature>
<evidence type="ECO:0000313" key="20">
    <source>
        <dbReference type="Proteomes" id="UP000298805"/>
    </source>
</evidence>
<dbReference type="InterPro" id="IPR011128">
    <property type="entry name" value="G3P_DH_NAD-dep_N"/>
</dbReference>
<reference evidence="18 19" key="2">
    <citation type="submission" date="2018-11" db="EMBL/GenBank/DDBJ databases">
        <title>Genomic Encyclopedia of Type Strains, Phase IV (KMG-IV): sequencing the most valuable type-strain genomes for metagenomic binning, comparative biology and taxonomic classification.</title>
        <authorList>
            <person name="Goeker M."/>
        </authorList>
    </citation>
    <scope>NUCLEOTIDE SEQUENCE [LARGE SCALE GENOMIC DNA]</scope>
    <source>
        <strain evidence="18 19">DSM 27783</strain>
    </source>
</reference>
<evidence type="ECO:0000313" key="17">
    <source>
        <dbReference type="EMBL" id="QCI28090.1"/>
    </source>
</evidence>
<feature type="binding site" evidence="11">
    <location>
        <position position="10"/>
    </location>
    <ligand>
        <name>NADPH</name>
        <dbReference type="ChEBI" id="CHEBI:57783"/>
    </ligand>
</feature>
<feature type="binding site" evidence="11">
    <location>
        <position position="30"/>
    </location>
    <ligand>
        <name>NADPH</name>
        <dbReference type="ChEBI" id="CHEBI:57783"/>
    </ligand>
</feature>
<dbReference type="InterPro" id="IPR006109">
    <property type="entry name" value="G3P_DH_NAD-dep_C"/>
</dbReference>
<feature type="binding site" evidence="11">
    <location>
        <position position="31"/>
    </location>
    <ligand>
        <name>NADPH</name>
        <dbReference type="ChEBI" id="CHEBI:57783"/>
    </ligand>
</feature>
<dbReference type="InterPro" id="IPR036291">
    <property type="entry name" value="NAD(P)-bd_dom_sf"/>
</dbReference>
<dbReference type="GO" id="GO:0046167">
    <property type="term" value="P:glycerol-3-phosphate biosynthetic process"/>
    <property type="evidence" value="ECO:0007669"/>
    <property type="project" value="UniProtKB-UniRule"/>
</dbReference>
<keyword evidence="2 11" id="KW-0963">Cytoplasm</keyword>
<dbReference type="PIRSF" id="PIRSF000114">
    <property type="entry name" value="Glycerol-3-P_dh"/>
    <property type="match status" value="1"/>
</dbReference>
<comment type="catalytic activity">
    <reaction evidence="11">
        <text>sn-glycerol 3-phosphate + NADP(+) = dihydroxyacetone phosphate + NADPH + H(+)</text>
        <dbReference type="Rhea" id="RHEA:11096"/>
        <dbReference type="ChEBI" id="CHEBI:15378"/>
        <dbReference type="ChEBI" id="CHEBI:57597"/>
        <dbReference type="ChEBI" id="CHEBI:57642"/>
        <dbReference type="ChEBI" id="CHEBI:57783"/>
        <dbReference type="ChEBI" id="CHEBI:58349"/>
        <dbReference type="EC" id="1.1.1.94"/>
    </reaction>
</comment>
<feature type="binding site" evidence="14">
    <location>
        <position position="226"/>
    </location>
    <ligand>
        <name>NAD(+)</name>
        <dbReference type="ChEBI" id="CHEBI:57540"/>
    </ligand>
</feature>
<feature type="binding site" evidence="11">
    <location>
        <position position="252"/>
    </location>
    <ligand>
        <name>NADPH</name>
        <dbReference type="ChEBI" id="CHEBI:57783"/>
    </ligand>
</feature>
<keyword evidence="4 11" id="KW-0547">Nucleotide-binding</keyword>
<feature type="binding site" evidence="11">
    <location>
        <position position="80"/>
    </location>
    <ligand>
        <name>NADPH</name>
        <dbReference type="ChEBI" id="CHEBI:57783"/>
    </ligand>
</feature>
<evidence type="ECO:0000256" key="8">
    <source>
        <dbReference type="ARBA" id="ARBA00023098"/>
    </source>
</evidence>
<dbReference type="NCBIfam" id="NF000942">
    <property type="entry name" value="PRK00094.1-4"/>
    <property type="match status" value="1"/>
</dbReference>
<feature type="binding site" evidence="11">
    <location>
        <position position="162"/>
    </location>
    <ligand>
        <name>sn-glycerol 3-phosphate</name>
        <dbReference type="ChEBI" id="CHEBI:57597"/>
    </ligand>
</feature>
<evidence type="ECO:0000256" key="2">
    <source>
        <dbReference type="ARBA" id="ARBA00022490"/>
    </source>
</evidence>
<feature type="binding site" evidence="11">
    <location>
        <position position="215"/>
    </location>
    <ligand>
        <name>sn-glycerol 3-phosphate</name>
        <dbReference type="ChEBI" id="CHEBI:57597"/>
    </ligand>
</feature>
<proteinExistence type="inferred from homology"/>
<keyword evidence="20" id="KW-1185">Reference proteome</keyword>
<sequence length="296" mass="32660">MVSVIGAGAWGSALYHAIKQKIKNAVITSRHKRNIEGFVSLDEAFKNEYLIIVIAAQSIDDFLRENREKIKNKKILVASKGIDNKKLKFLNEIFEEYTDKNNIAFISGPSFAKEVKQNKPTALVIASKNLNLAEKFSEFFPPFIKTYIDDDVEGVEVAGAYKNVIAIAAGVCEGLNLGSNAKAALISRGLVEMARFGEFFGAKKDTFLGVAGSGDLFLTANSTMSRNYRVGLNLAKGKLLEDILDELGEVAEGVFTSKAIYLLAQKHDIYTPIANEVYKILYQKKNVLDSLKDLMS</sequence>
<keyword evidence="5 11" id="KW-0521">NADP</keyword>
<comment type="catalytic activity">
    <reaction evidence="11">
        <text>sn-glycerol 3-phosphate + NAD(+) = dihydroxyacetone phosphate + NADH + H(+)</text>
        <dbReference type="Rhea" id="RHEA:11092"/>
        <dbReference type="ChEBI" id="CHEBI:15378"/>
        <dbReference type="ChEBI" id="CHEBI:57540"/>
        <dbReference type="ChEBI" id="CHEBI:57597"/>
        <dbReference type="ChEBI" id="CHEBI:57642"/>
        <dbReference type="ChEBI" id="CHEBI:57945"/>
        <dbReference type="EC" id="1.1.1.94"/>
    </reaction>
</comment>
<evidence type="ECO:0000256" key="12">
    <source>
        <dbReference type="PIRSR" id="PIRSR000114-1"/>
    </source>
</evidence>
<keyword evidence="9 11" id="KW-0594">Phospholipid biosynthesis</keyword>
<feature type="binding site" evidence="13">
    <location>
        <begin position="226"/>
        <end position="227"/>
    </location>
    <ligand>
        <name>substrate</name>
    </ligand>
</feature>
<evidence type="ECO:0000256" key="4">
    <source>
        <dbReference type="ARBA" id="ARBA00022741"/>
    </source>
</evidence>
<feature type="binding site" evidence="11">
    <location>
        <position position="226"/>
    </location>
    <ligand>
        <name>NADPH</name>
        <dbReference type="ChEBI" id="CHEBI:57783"/>
    </ligand>
</feature>
<evidence type="ECO:0000313" key="19">
    <source>
        <dbReference type="Proteomes" id="UP000272781"/>
    </source>
</evidence>
<name>A0AAJ4RE88_9BACT</name>
<evidence type="ECO:0000256" key="9">
    <source>
        <dbReference type="ARBA" id="ARBA00023209"/>
    </source>
</evidence>
<feature type="binding site" evidence="14">
    <location>
        <begin position="6"/>
        <end position="11"/>
    </location>
    <ligand>
        <name>NAD(+)</name>
        <dbReference type="ChEBI" id="CHEBI:57540"/>
    </ligand>
</feature>
<feature type="binding site" evidence="11">
    <location>
        <position position="108"/>
    </location>
    <ligand>
        <name>sn-glycerol 3-phosphate</name>
        <dbReference type="ChEBI" id="CHEBI:57597"/>
    </ligand>
</feature>
<dbReference type="GO" id="GO:0046168">
    <property type="term" value="P:glycerol-3-phosphate catabolic process"/>
    <property type="evidence" value="ECO:0007669"/>
    <property type="project" value="InterPro"/>
</dbReference>
<dbReference type="Proteomes" id="UP000298805">
    <property type="component" value="Chromosome"/>
</dbReference>
<evidence type="ECO:0000256" key="10">
    <source>
        <dbReference type="ARBA" id="ARBA00023264"/>
    </source>
</evidence>
<accession>A0AAJ4RE88</accession>
<evidence type="ECO:0000259" key="16">
    <source>
        <dbReference type="Pfam" id="PF07479"/>
    </source>
</evidence>
<keyword evidence="8 11" id="KW-0443">Lipid metabolism</keyword>
<dbReference type="Pfam" id="PF01210">
    <property type="entry name" value="NAD_Gly3P_dh_N"/>
    <property type="match status" value="1"/>
</dbReference>
<dbReference type="HAMAP" id="MF_00394">
    <property type="entry name" value="NAD_Glyc3P_dehydrog"/>
    <property type="match status" value="1"/>
</dbReference>
<dbReference type="GO" id="GO:0006650">
    <property type="term" value="P:glycerophospholipid metabolic process"/>
    <property type="evidence" value="ECO:0007669"/>
    <property type="project" value="UniProtKB-UniRule"/>
</dbReference>
<evidence type="ECO:0000256" key="6">
    <source>
        <dbReference type="ARBA" id="ARBA00023002"/>
    </source>
</evidence>
<dbReference type="SUPFAM" id="SSF51735">
    <property type="entry name" value="NAD(P)-binding Rossmann-fold domains"/>
    <property type="match status" value="1"/>
</dbReference>
<protein>
    <recommendedName>
        <fullName evidence="11">Glycerol-3-phosphate dehydrogenase [NAD(P)+]</fullName>
        <ecNumber evidence="11">1.1.1.94</ecNumber>
    </recommendedName>
    <alternativeName>
        <fullName evidence="11">NAD(P)(+)-dependent glycerol-3-phosphate dehydrogenase</fullName>
    </alternativeName>
    <alternativeName>
        <fullName evidence="11">NAD(P)H-dependent dihydroxyacetone-phosphate reductase</fullName>
    </alternativeName>
</protein>
<dbReference type="NCBIfam" id="NF000943">
    <property type="entry name" value="PRK00094.2-1"/>
    <property type="match status" value="1"/>
</dbReference>
<dbReference type="EMBL" id="CP027432">
    <property type="protein sequence ID" value="QCI28090.1"/>
    <property type="molecule type" value="Genomic_DNA"/>
</dbReference>
<comment type="similarity">
    <text evidence="1 11">Belongs to the NAD-dependent glycerol-3-phosphate dehydrogenase family.</text>
</comment>
<feature type="binding site" evidence="11">
    <location>
        <position position="112"/>
    </location>
    <ligand>
        <name>NADPH</name>
        <dbReference type="ChEBI" id="CHEBI:57783"/>
    </ligand>
</feature>
<feature type="binding site" evidence="13">
    <location>
        <position position="80"/>
    </location>
    <ligand>
        <name>substrate</name>
    </ligand>
</feature>
<evidence type="ECO:0000256" key="14">
    <source>
        <dbReference type="PIRSR" id="PIRSR000114-3"/>
    </source>
</evidence>
<dbReference type="Proteomes" id="UP000272781">
    <property type="component" value="Unassembled WGS sequence"/>
</dbReference>
<dbReference type="GO" id="GO:0005975">
    <property type="term" value="P:carbohydrate metabolic process"/>
    <property type="evidence" value="ECO:0007669"/>
    <property type="project" value="InterPro"/>
</dbReference>
<evidence type="ECO:0000313" key="18">
    <source>
        <dbReference type="EMBL" id="ROR41202.1"/>
    </source>
</evidence>
<keyword evidence="6 11" id="KW-0560">Oxidoreductase</keyword>
<gene>
    <name evidence="11" type="primary">gpsA</name>
    <name evidence="17" type="ORF">C6V80_03705</name>
    <name evidence="18" type="ORF">EDC58_0687</name>
</gene>
<keyword evidence="3 11" id="KW-0444">Lipid biosynthesis</keyword>
<evidence type="ECO:0000259" key="15">
    <source>
        <dbReference type="Pfam" id="PF01210"/>
    </source>
</evidence>
<dbReference type="Gene3D" id="3.40.50.720">
    <property type="entry name" value="NAD(P)-binding Rossmann-like Domain"/>
    <property type="match status" value="1"/>
</dbReference>
<dbReference type="InterPro" id="IPR013328">
    <property type="entry name" value="6PGD_dom2"/>
</dbReference>
<keyword evidence="10 11" id="KW-1208">Phospholipid metabolism</keyword>
<keyword evidence="7 11" id="KW-0520">NAD</keyword>
<evidence type="ECO:0000256" key="3">
    <source>
        <dbReference type="ARBA" id="ARBA00022516"/>
    </source>
</evidence>
<dbReference type="AlphaFoldDB" id="A0AAJ4RE88"/>
<feature type="binding site" evidence="11">
    <location>
        <position position="227"/>
    </location>
    <ligand>
        <name>sn-glycerol 3-phosphate</name>
        <dbReference type="ChEBI" id="CHEBI:57597"/>
    </ligand>
</feature>
<dbReference type="SUPFAM" id="SSF48179">
    <property type="entry name" value="6-phosphogluconate dehydrogenase C-terminal domain-like"/>
    <property type="match status" value="1"/>
</dbReference>
<dbReference type="InterPro" id="IPR006168">
    <property type="entry name" value="G3P_DH_NAD-dep"/>
</dbReference>
<feature type="binding site" evidence="11">
    <location>
        <position position="226"/>
    </location>
    <ligand>
        <name>sn-glycerol 3-phosphate</name>
        <dbReference type="ChEBI" id="CHEBI:57597"/>
    </ligand>
</feature>
<dbReference type="GO" id="GO:0047952">
    <property type="term" value="F:glycerol-3-phosphate dehydrogenase [NAD(P)+] activity"/>
    <property type="evidence" value="ECO:0007669"/>
    <property type="project" value="UniProtKB-UniRule"/>
</dbReference>
<evidence type="ECO:0000256" key="5">
    <source>
        <dbReference type="ARBA" id="ARBA00022857"/>
    </source>
</evidence>
<dbReference type="FunFam" id="1.10.1040.10:FF:000025">
    <property type="entry name" value="Glycerol-3-phosphate dehydrogenase [NAD(P)+]"/>
    <property type="match status" value="1"/>
</dbReference>
<dbReference type="PANTHER" id="PTHR11728:SF1">
    <property type="entry name" value="GLYCEROL-3-PHOSPHATE DEHYDROGENASE [NAD(+)] 2, CHLOROPLASTIC"/>
    <property type="match status" value="1"/>
</dbReference>
<comment type="function">
    <text evidence="11">Catalyzes the reduction of the glycolytic intermediate dihydroxyacetone phosphate (DHAP) to sn-glycerol 3-phosphate (G3P), the key precursor for phospholipid synthesis.</text>
</comment>
<evidence type="ECO:0000256" key="13">
    <source>
        <dbReference type="PIRSR" id="PIRSR000114-2"/>
    </source>
</evidence>
<dbReference type="GO" id="GO:0051287">
    <property type="term" value="F:NAD binding"/>
    <property type="evidence" value="ECO:0007669"/>
    <property type="project" value="InterPro"/>
</dbReference>
<evidence type="ECO:0000256" key="1">
    <source>
        <dbReference type="ARBA" id="ARBA00011009"/>
    </source>
</evidence>
<reference evidence="20" key="1">
    <citation type="submission" date="2018-03" db="EMBL/GenBank/DDBJ databases">
        <title>A comparative analysis of the Nautiliaceae.</title>
        <authorList>
            <person name="Grosche A."/>
            <person name="Smedile F."/>
            <person name="Vetriani C."/>
        </authorList>
    </citation>
    <scope>NUCLEOTIDE SEQUENCE [LARGE SCALE GENOMIC DNA]</scope>
    <source>
        <strain evidence="20">TB6</strain>
    </source>
</reference>
<dbReference type="NCBIfam" id="NF000940">
    <property type="entry name" value="PRK00094.1-2"/>
    <property type="match status" value="1"/>
</dbReference>
<dbReference type="InterPro" id="IPR008927">
    <property type="entry name" value="6-PGluconate_DH-like_C_sf"/>
</dbReference>
<dbReference type="GO" id="GO:0008654">
    <property type="term" value="P:phospholipid biosynthetic process"/>
    <property type="evidence" value="ECO:0007669"/>
    <property type="project" value="UniProtKB-KW"/>
</dbReference>
<evidence type="ECO:0000256" key="11">
    <source>
        <dbReference type="HAMAP-Rule" id="MF_00394"/>
    </source>
</evidence>
<feature type="binding site" evidence="11">
    <location>
        <position position="250"/>
    </location>
    <ligand>
        <name>NADPH</name>
        <dbReference type="ChEBI" id="CHEBI:57783"/>
    </ligand>
</feature>
<organism evidence="18 19">
    <name type="scientific">Caminibacter pacificus</name>
    <dbReference type="NCBI Taxonomy" id="1424653"/>
    <lineage>
        <taxon>Bacteria</taxon>
        <taxon>Pseudomonadati</taxon>
        <taxon>Campylobacterota</taxon>
        <taxon>Epsilonproteobacteria</taxon>
        <taxon>Nautiliales</taxon>
        <taxon>Nautiliaceae</taxon>
        <taxon>Caminibacter</taxon>
    </lineage>
</organism>
<dbReference type="GO" id="GO:0005829">
    <property type="term" value="C:cytosol"/>
    <property type="evidence" value="ECO:0007669"/>
    <property type="project" value="TreeGrafter"/>
</dbReference>
<comment type="subcellular location">
    <subcellularLocation>
        <location evidence="11">Cytoplasm</location>
    </subcellularLocation>
</comment>
<feature type="active site" description="Proton acceptor" evidence="11 12">
    <location>
        <position position="162"/>
    </location>
</feature>
<comment type="caution">
    <text evidence="11">Lacks conserved residue(s) required for the propagation of feature annotation.</text>
</comment>
<feature type="domain" description="Glycerol-3-phosphate dehydrogenase NAD-dependent N-terminal" evidence="15">
    <location>
        <begin position="34"/>
        <end position="132"/>
    </location>
</feature>
<dbReference type="Pfam" id="PF07479">
    <property type="entry name" value="NAD_Gly3P_dh_C"/>
    <property type="match status" value="1"/>
</dbReference>
<feature type="binding site" evidence="11">
    <location>
        <position position="80"/>
    </location>
    <ligand>
        <name>sn-glycerol 3-phosphate</name>
        <dbReference type="ChEBI" id="CHEBI:57597"/>
    </ligand>
</feature>
<dbReference type="PROSITE" id="PS00957">
    <property type="entry name" value="NAD_G3PDH"/>
    <property type="match status" value="1"/>
</dbReference>
<feature type="binding site" evidence="11">
    <location>
        <position position="225"/>
    </location>
    <ligand>
        <name>sn-glycerol 3-phosphate</name>
        <dbReference type="ChEBI" id="CHEBI:57597"/>
    </ligand>
</feature>
<dbReference type="Gene3D" id="1.10.1040.10">
    <property type="entry name" value="N-(1-d-carboxylethyl)-l-norvaline Dehydrogenase, domain 2"/>
    <property type="match status" value="1"/>
</dbReference>
<dbReference type="EC" id="1.1.1.94" evidence="11"/>
<comment type="pathway">
    <text evidence="11">Membrane lipid metabolism; glycerophospholipid metabolism.</text>
</comment>
<evidence type="ECO:0000256" key="7">
    <source>
        <dbReference type="ARBA" id="ARBA00023027"/>
    </source>
</evidence>